<name>A0A2N7TGL5_9GAMM</name>
<keyword evidence="2" id="KW-0732">Signal</keyword>
<proteinExistence type="inferred from homology"/>
<evidence type="ECO:0000313" key="5">
    <source>
        <dbReference type="Proteomes" id="UP000235346"/>
    </source>
</evidence>
<dbReference type="SUPFAM" id="SSF53850">
    <property type="entry name" value="Periplasmic binding protein-like II"/>
    <property type="match status" value="1"/>
</dbReference>
<evidence type="ECO:0000256" key="1">
    <source>
        <dbReference type="ARBA" id="ARBA00010333"/>
    </source>
</evidence>
<sequence length="265" mass="30605">MAWQRWLVLTVVFVLMPGGMGHAAADKRVRIATLFDYPPYGFYKEDRAPRYAEVVVPPGSDAVGFQGYSWDILRESFHAQGYTIELVVTHWARAMASVKEGRVDLLYPTGMNTERLAYFSYSRSPINDAAFRVYINPETEIDWQGLSSLDGMTIGMVRGYNFGDAWAVQEGISKYPLDSIEQGFRMLERQRLDGFAGYETNWDYVLKEMGLQDRFEKLPEFGSSKEYVVGLRDNPTTEQLLRDFDTGFDLIRESGEYRRITERWR</sequence>
<gene>
    <name evidence="4" type="ORF">C1H66_20220</name>
</gene>
<keyword evidence="5" id="KW-1185">Reference proteome</keyword>
<dbReference type="InterPro" id="IPR001638">
    <property type="entry name" value="Solute-binding_3/MltF_N"/>
</dbReference>
<dbReference type="Pfam" id="PF00497">
    <property type="entry name" value="SBP_bac_3"/>
    <property type="match status" value="1"/>
</dbReference>
<dbReference type="EMBL" id="PNRE01000093">
    <property type="protein sequence ID" value="PMR67326.1"/>
    <property type="molecule type" value="Genomic_DNA"/>
</dbReference>
<organism evidence="4 5">
    <name type="scientific">Halomonas heilongjiangensis</name>
    <dbReference type="NCBI Taxonomy" id="1387883"/>
    <lineage>
        <taxon>Bacteria</taxon>
        <taxon>Pseudomonadati</taxon>
        <taxon>Pseudomonadota</taxon>
        <taxon>Gammaproteobacteria</taxon>
        <taxon>Oceanospirillales</taxon>
        <taxon>Halomonadaceae</taxon>
        <taxon>Halomonas</taxon>
    </lineage>
</organism>
<comment type="caution">
    <text evidence="4">The sequence shown here is derived from an EMBL/GenBank/DDBJ whole genome shotgun (WGS) entry which is preliminary data.</text>
</comment>
<reference evidence="4 5" key="1">
    <citation type="submission" date="2018-01" db="EMBL/GenBank/DDBJ databases">
        <title>Halomonas endophytica sp. nov., isolated from storage liquid in the stems of Populus euphratica.</title>
        <authorList>
            <person name="Chen C."/>
        </authorList>
    </citation>
    <scope>NUCLEOTIDE SEQUENCE [LARGE SCALE GENOMIC DNA]</scope>
    <source>
        <strain evidence="4 5">DSM 26881</strain>
    </source>
</reference>
<dbReference type="PANTHER" id="PTHR35936:SF25">
    <property type="entry name" value="ABC TRANSPORTER SUBSTRATE-BINDING PROTEIN"/>
    <property type="match status" value="1"/>
</dbReference>
<protein>
    <submittedName>
        <fullName evidence="4">Amino acid ABC transporter substrate-binding protein</fullName>
    </submittedName>
</protein>
<dbReference type="PANTHER" id="PTHR35936">
    <property type="entry name" value="MEMBRANE-BOUND LYTIC MUREIN TRANSGLYCOSYLASE F"/>
    <property type="match status" value="1"/>
</dbReference>
<evidence type="ECO:0000259" key="3">
    <source>
        <dbReference type="SMART" id="SM00062"/>
    </source>
</evidence>
<dbReference type="Gene3D" id="3.40.190.10">
    <property type="entry name" value="Periplasmic binding protein-like II"/>
    <property type="match status" value="2"/>
</dbReference>
<feature type="domain" description="Solute-binding protein family 3/N-terminal" evidence="3">
    <location>
        <begin position="28"/>
        <end position="265"/>
    </location>
</feature>
<dbReference type="OrthoDB" id="6301342at2"/>
<dbReference type="AlphaFoldDB" id="A0A2N7TGL5"/>
<dbReference type="Proteomes" id="UP000235346">
    <property type="component" value="Unassembled WGS sequence"/>
</dbReference>
<evidence type="ECO:0000313" key="4">
    <source>
        <dbReference type="EMBL" id="PMR67326.1"/>
    </source>
</evidence>
<accession>A0A2N7TGL5</accession>
<comment type="similarity">
    <text evidence="1">Belongs to the bacterial solute-binding protein 3 family.</text>
</comment>
<dbReference type="RefSeq" id="WP_102629679.1">
    <property type="nucleotide sequence ID" value="NZ_PDOH01000047.1"/>
</dbReference>
<dbReference type="SMART" id="SM00062">
    <property type="entry name" value="PBPb"/>
    <property type="match status" value="1"/>
</dbReference>
<evidence type="ECO:0000256" key="2">
    <source>
        <dbReference type="ARBA" id="ARBA00022729"/>
    </source>
</evidence>